<name>A0A6I6IR87_9RHOB</name>
<evidence type="ECO:0000259" key="1">
    <source>
        <dbReference type="Pfam" id="PF13472"/>
    </source>
</evidence>
<dbReference type="SUPFAM" id="SSF52266">
    <property type="entry name" value="SGNH hydrolase"/>
    <property type="match status" value="1"/>
</dbReference>
<dbReference type="EMBL" id="CP034348">
    <property type="protein sequence ID" value="QGX99235.1"/>
    <property type="molecule type" value="Genomic_DNA"/>
</dbReference>
<dbReference type="AlphaFoldDB" id="A0A6I6IR87"/>
<dbReference type="RefSeq" id="WP_157707916.1">
    <property type="nucleotide sequence ID" value="NZ_CP034348.1"/>
</dbReference>
<dbReference type="Pfam" id="PF13472">
    <property type="entry name" value="Lipase_GDSL_2"/>
    <property type="match status" value="1"/>
</dbReference>
<dbReference type="PANTHER" id="PTHR30383:SF24">
    <property type="entry name" value="THIOESTERASE 1_PROTEASE 1_LYSOPHOSPHOLIPASE L1"/>
    <property type="match status" value="1"/>
</dbReference>
<dbReference type="InterPro" id="IPR036514">
    <property type="entry name" value="SGNH_hydro_sf"/>
</dbReference>
<dbReference type="Proteomes" id="UP000428330">
    <property type="component" value="Chromosome"/>
</dbReference>
<dbReference type="Gene3D" id="3.40.50.1110">
    <property type="entry name" value="SGNH hydrolase"/>
    <property type="match status" value="1"/>
</dbReference>
<gene>
    <name evidence="2" type="ORF">EI983_13560</name>
</gene>
<evidence type="ECO:0000313" key="2">
    <source>
        <dbReference type="EMBL" id="QGX99235.1"/>
    </source>
</evidence>
<sequence length="225" mass="23646">MNIARLAKASLTYGVASMWGKALVLFWFLSIPAWGEEITVLAFGDSLTQGYGLPAEDGLVPQLEGWLRGQGAEVRLINGGVSGDTTAGGAARIDWSLTPDIDAMILTLGGNDLLRGIDPAVTRANLERILDSTAERDVPVLLVGMQASGNYGAEFKSAFDAIYPDLAADYGVALYPSFFAGLGDGTPQSFLPYFQGDGIHPNAEGVRLIVAALGPAVLELVDSAQ</sequence>
<dbReference type="InterPro" id="IPR013830">
    <property type="entry name" value="SGNH_hydro"/>
</dbReference>
<protein>
    <submittedName>
        <fullName evidence="2">Arylesterase</fullName>
    </submittedName>
</protein>
<keyword evidence="3" id="KW-1185">Reference proteome</keyword>
<proteinExistence type="predicted"/>
<dbReference type="OrthoDB" id="9786188at2"/>
<organism evidence="2 3">
    <name type="scientific">Roseovarius faecimaris</name>
    <dbReference type="NCBI Taxonomy" id="2494550"/>
    <lineage>
        <taxon>Bacteria</taxon>
        <taxon>Pseudomonadati</taxon>
        <taxon>Pseudomonadota</taxon>
        <taxon>Alphaproteobacteria</taxon>
        <taxon>Rhodobacterales</taxon>
        <taxon>Roseobacteraceae</taxon>
        <taxon>Roseovarius</taxon>
    </lineage>
</organism>
<dbReference type="PANTHER" id="PTHR30383">
    <property type="entry name" value="THIOESTERASE 1/PROTEASE 1/LYSOPHOSPHOLIPASE L1"/>
    <property type="match status" value="1"/>
</dbReference>
<evidence type="ECO:0000313" key="3">
    <source>
        <dbReference type="Proteomes" id="UP000428330"/>
    </source>
</evidence>
<dbReference type="GO" id="GO:0004622">
    <property type="term" value="F:phosphatidylcholine lysophospholipase activity"/>
    <property type="evidence" value="ECO:0007669"/>
    <property type="project" value="TreeGrafter"/>
</dbReference>
<reference evidence="3" key="1">
    <citation type="submission" date="2018-12" db="EMBL/GenBank/DDBJ databases">
        <title>Complete genome sequence of Roseovarius sp. MME-070.</title>
        <authorList>
            <person name="Nam Y.-D."/>
            <person name="Kang J."/>
            <person name="Chung W.-H."/>
            <person name="Park Y.S."/>
        </authorList>
    </citation>
    <scope>NUCLEOTIDE SEQUENCE [LARGE SCALE GENOMIC DNA]</scope>
    <source>
        <strain evidence="3">MME-070</strain>
    </source>
</reference>
<dbReference type="CDD" id="cd01822">
    <property type="entry name" value="Lysophospholipase_L1_like"/>
    <property type="match status" value="1"/>
</dbReference>
<dbReference type="InterPro" id="IPR051532">
    <property type="entry name" value="Ester_Hydrolysis_Enzymes"/>
</dbReference>
<accession>A0A6I6IR87</accession>
<feature type="domain" description="SGNH hydrolase-type esterase" evidence="1">
    <location>
        <begin position="42"/>
        <end position="207"/>
    </location>
</feature>
<dbReference type="KEGG" id="rom:EI983_13560"/>